<dbReference type="InterPro" id="IPR018289">
    <property type="entry name" value="MULE_transposase_dom"/>
</dbReference>
<protein>
    <recommendedName>
        <fullName evidence="1">MULE transposase domain-containing protein</fullName>
    </recommendedName>
</protein>
<gene>
    <name evidence="2" type="ORF">J437_LFUL017180</name>
</gene>
<dbReference type="Proteomes" id="UP000792457">
    <property type="component" value="Unassembled WGS sequence"/>
</dbReference>
<sequence>MRSAIERIRRKERIPEPRNLEELRIPSNLRMLNGSSFLVREVKFDGEVILLFTSGENIRHLENSRFWVMDGTFQTVLVLFRQLYSIHALAGTGETAKILPMAYALMKSKSEESYRKLFEQLNDFANELNVDLLPEVIITDFERGAIKAAKAEYPSGINKEAVCLAADTEGIFDGTLGEDADFCLKIRYFVALTFLLAADIPNAFDSIKNEFPEDAASIVSWFEENYVIGRIQRTRGMHIVRSPPLFPPELWSAYDQIESGIPRTQNNVEPWHRRFNTLVGRPHIGVYKIIQEIAQDQIRVQRRVEEIVRGRHSTPSKKRYVHKERRLQAIIADRQNRSVIDFVRGIAHNINL</sequence>
<organism evidence="2 3">
    <name type="scientific">Ladona fulva</name>
    <name type="common">Scarce chaser dragonfly</name>
    <name type="synonym">Libellula fulva</name>
    <dbReference type="NCBI Taxonomy" id="123851"/>
    <lineage>
        <taxon>Eukaryota</taxon>
        <taxon>Metazoa</taxon>
        <taxon>Ecdysozoa</taxon>
        <taxon>Arthropoda</taxon>
        <taxon>Hexapoda</taxon>
        <taxon>Insecta</taxon>
        <taxon>Pterygota</taxon>
        <taxon>Palaeoptera</taxon>
        <taxon>Odonata</taxon>
        <taxon>Epiprocta</taxon>
        <taxon>Anisoptera</taxon>
        <taxon>Libelluloidea</taxon>
        <taxon>Libellulidae</taxon>
        <taxon>Ladona</taxon>
    </lineage>
</organism>
<accession>A0A8K0KPS3</accession>
<dbReference type="AlphaFoldDB" id="A0A8K0KPS3"/>
<proteinExistence type="predicted"/>
<dbReference type="EMBL" id="KZ309187">
    <property type="protein sequence ID" value="KAG8237555.1"/>
    <property type="molecule type" value="Genomic_DNA"/>
</dbReference>
<name>A0A8K0KPS3_LADFU</name>
<dbReference type="Pfam" id="PF10551">
    <property type="entry name" value="MULE"/>
    <property type="match status" value="1"/>
</dbReference>
<comment type="caution">
    <text evidence="2">The sequence shown here is derived from an EMBL/GenBank/DDBJ whole genome shotgun (WGS) entry which is preliminary data.</text>
</comment>
<keyword evidence="3" id="KW-1185">Reference proteome</keyword>
<reference evidence="2" key="2">
    <citation type="submission" date="2017-10" db="EMBL/GenBank/DDBJ databases">
        <title>Ladona fulva Genome sequencing and assembly.</title>
        <authorList>
            <person name="Murali S."/>
            <person name="Richards S."/>
            <person name="Bandaranaike D."/>
            <person name="Bellair M."/>
            <person name="Blankenburg K."/>
            <person name="Chao H."/>
            <person name="Dinh H."/>
            <person name="Doddapaneni H."/>
            <person name="Dugan-Rocha S."/>
            <person name="Elkadiri S."/>
            <person name="Gnanaolivu R."/>
            <person name="Hernandez B."/>
            <person name="Skinner E."/>
            <person name="Javaid M."/>
            <person name="Lee S."/>
            <person name="Li M."/>
            <person name="Ming W."/>
            <person name="Munidasa M."/>
            <person name="Muniz J."/>
            <person name="Nguyen L."/>
            <person name="Hughes D."/>
            <person name="Osuji N."/>
            <person name="Pu L.-L."/>
            <person name="Puazo M."/>
            <person name="Qu C."/>
            <person name="Quiroz J."/>
            <person name="Raj R."/>
            <person name="Weissenberger G."/>
            <person name="Xin Y."/>
            <person name="Zou X."/>
            <person name="Han Y."/>
            <person name="Worley K."/>
            <person name="Muzny D."/>
            <person name="Gibbs R."/>
        </authorList>
    </citation>
    <scope>NUCLEOTIDE SEQUENCE</scope>
    <source>
        <strain evidence="2">Sampled in the wild</strain>
    </source>
</reference>
<dbReference type="OrthoDB" id="9973972at2759"/>
<evidence type="ECO:0000313" key="2">
    <source>
        <dbReference type="EMBL" id="KAG8237555.1"/>
    </source>
</evidence>
<evidence type="ECO:0000313" key="3">
    <source>
        <dbReference type="Proteomes" id="UP000792457"/>
    </source>
</evidence>
<evidence type="ECO:0000259" key="1">
    <source>
        <dbReference type="Pfam" id="PF10551"/>
    </source>
</evidence>
<reference evidence="2" key="1">
    <citation type="submission" date="2013-04" db="EMBL/GenBank/DDBJ databases">
        <authorList>
            <person name="Qu J."/>
            <person name="Murali S.C."/>
            <person name="Bandaranaike D."/>
            <person name="Bellair M."/>
            <person name="Blankenburg K."/>
            <person name="Chao H."/>
            <person name="Dinh H."/>
            <person name="Doddapaneni H."/>
            <person name="Downs B."/>
            <person name="Dugan-Rocha S."/>
            <person name="Elkadiri S."/>
            <person name="Gnanaolivu R.D."/>
            <person name="Hernandez B."/>
            <person name="Javaid M."/>
            <person name="Jayaseelan J.C."/>
            <person name="Lee S."/>
            <person name="Li M."/>
            <person name="Ming W."/>
            <person name="Munidasa M."/>
            <person name="Muniz J."/>
            <person name="Nguyen L."/>
            <person name="Ongeri F."/>
            <person name="Osuji N."/>
            <person name="Pu L.-L."/>
            <person name="Puazo M."/>
            <person name="Qu C."/>
            <person name="Quiroz J."/>
            <person name="Raj R."/>
            <person name="Weissenberger G."/>
            <person name="Xin Y."/>
            <person name="Zou X."/>
            <person name="Han Y."/>
            <person name="Richards S."/>
            <person name="Worley K."/>
            <person name="Muzny D."/>
            <person name="Gibbs R."/>
        </authorList>
    </citation>
    <scope>NUCLEOTIDE SEQUENCE</scope>
    <source>
        <strain evidence="2">Sampled in the wild</strain>
    </source>
</reference>
<feature type="domain" description="MULE transposase" evidence="1">
    <location>
        <begin position="67"/>
        <end position="155"/>
    </location>
</feature>